<organism evidence="6 7">
    <name type="scientific">Amycolatopsis acidicola</name>
    <dbReference type="NCBI Taxonomy" id="2596893"/>
    <lineage>
        <taxon>Bacteria</taxon>
        <taxon>Bacillati</taxon>
        <taxon>Actinomycetota</taxon>
        <taxon>Actinomycetes</taxon>
        <taxon>Pseudonocardiales</taxon>
        <taxon>Pseudonocardiaceae</taxon>
        <taxon>Amycolatopsis</taxon>
    </lineage>
</organism>
<gene>
    <name evidence="6" type="ORF">FPZ12_032940</name>
</gene>
<feature type="domain" description="HTH tetR-type" evidence="5">
    <location>
        <begin position="16"/>
        <end position="76"/>
    </location>
</feature>
<evidence type="ECO:0000313" key="7">
    <source>
        <dbReference type="Proteomes" id="UP000319769"/>
    </source>
</evidence>
<dbReference type="GO" id="GO:0000976">
    <property type="term" value="F:transcription cis-regulatory region binding"/>
    <property type="evidence" value="ECO:0007669"/>
    <property type="project" value="TreeGrafter"/>
</dbReference>
<evidence type="ECO:0000256" key="3">
    <source>
        <dbReference type="ARBA" id="ARBA00023163"/>
    </source>
</evidence>
<evidence type="ECO:0000256" key="2">
    <source>
        <dbReference type="ARBA" id="ARBA00023125"/>
    </source>
</evidence>
<dbReference type="InterPro" id="IPR041347">
    <property type="entry name" value="MftR_C"/>
</dbReference>
<sequence length="197" mass="21933">MSSSPVRPGLRELKKARTRAAIQDHALRLFVEQGYDATTVEQIAAAAEVSQSTFFRYFPTKEDTVSYDRLDPVMLESFIAQPARLSVIGAMRAAIRETLGALPREASDLETARQRLIFEVPALRARLVDQMQDGMEMLHDAVARRLDREPSDLTVQTWSGAILGVVLSAYFASTADPARFMAEMDARLACLEREQLG</sequence>
<keyword evidence="3" id="KW-0804">Transcription</keyword>
<feature type="DNA-binding region" description="H-T-H motif" evidence="4">
    <location>
        <begin position="39"/>
        <end position="58"/>
    </location>
</feature>
<keyword evidence="2 4" id="KW-0238">DNA-binding</keyword>
<dbReference type="Gene3D" id="1.10.10.60">
    <property type="entry name" value="Homeodomain-like"/>
    <property type="match status" value="1"/>
</dbReference>
<evidence type="ECO:0000313" key="6">
    <source>
        <dbReference type="EMBL" id="KAA9154055.1"/>
    </source>
</evidence>
<proteinExistence type="predicted"/>
<dbReference type="Pfam" id="PF17754">
    <property type="entry name" value="TetR_C_14"/>
    <property type="match status" value="1"/>
</dbReference>
<dbReference type="EMBL" id="VMNW02000069">
    <property type="protein sequence ID" value="KAA9154055.1"/>
    <property type="molecule type" value="Genomic_DNA"/>
</dbReference>
<protein>
    <submittedName>
        <fullName evidence="6">TetR family transcriptional regulator</fullName>
    </submittedName>
</protein>
<dbReference type="SUPFAM" id="SSF46689">
    <property type="entry name" value="Homeodomain-like"/>
    <property type="match status" value="1"/>
</dbReference>
<dbReference type="PROSITE" id="PS50977">
    <property type="entry name" value="HTH_TETR_2"/>
    <property type="match status" value="1"/>
</dbReference>
<evidence type="ECO:0000256" key="4">
    <source>
        <dbReference type="PROSITE-ProRule" id="PRU00335"/>
    </source>
</evidence>
<keyword evidence="7" id="KW-1185">Reference proteome</keyword>
<dbReference type="RefSeq" id="WP_144752583.1">
    <property type="nucleotide sequence ID" value="NZ_VMNW02000069.1"/>
</dbReference>
<dbReference type="PANTHER" id="PTHR30055:SF234">
    <property type="entry name" value="HTH-TYPE TRANSCRIPTIONAL REGULATOR BETI"/>
    <property type="match status" value="1"/>
</dbReference>
<dbReference type="OrthoDB" id="956698at2"/>
<keyword evidence="1" id="KW-0805">Transcription regulation</keyword>
<dbReference type="Gene3D" id="1.10.357.10">
    <property type="entry name" value="Tetracycline Repressor, domain 2"/>
    <property type="match status" value="1"/>
</dbReference>
<evidence type="ECO:0000259" key="5">
    <source>
        <dbReference type="PROSITE" id="PS50977"/>
    </source>
</evidence>
<dbReference type="PRINTS" id="PR00455">
    <property type="entry name" value="HTHTETR"/>
</dbReference>
<comment type="caution">
    <text evidence="6">The sequence shown here is derived from an EMBL/GenBank/DDBJ whole genome shotgun (WGS) entry which is preliminary data.</text>
</comment>
<accession>A0A5N0UUZ9</accession>
<evidence type="ECO:0000256" key="1">
    <source>
        <dbReference type="ARBA" id="ARBA00023015"/>
    </source>
</evidence>
<dbReference type="AlphaFoldDB" id="A0A5N0UUZ9"/>
<name>A0A5N0UUZ9_9PSEU</name>
<dbReference type="Proteomes" id="UP000319769">
    <property type="component" value="Unassembled WGS sequence"/>
</dbReference>
<dbReference type="GO" id="GO:0003700">
    <property type="term" value="F:DNA-binding transcription factor activity"/>
    <property type="evidence" value="ECO:0007669"/>
    <property type="project" value="TreeGrafter"/>
</dbReference>
<dbReference type="InterPro" id="IPR009057">
    <property type="entry name" value="Homeodomain-like_sf"/>
</dbReference>
<dbReference type="InterPro" id="IPR001647">
    <property type="entry name" value="HTH_TetR"/>
</dbReference>
<dbReference type="Pfam" id="PF00440">
    <property type="entry name" value="TetR_N"/>
    <property type="match status" value="1"/>
</dbReference>
<dbReference type="InterPro" id="IPR050109">
    <property type="entry name" value="HTH-type_TetR-like_transc_reg"/>
</dbReference>
<dbReference type="PANTHER" id="PTHR30055">
    <property type="entry name" value="HTH-TYPE TRANSCRIPTIONAL REGULATOR RUTR"/>
    <property type="match status" value="1"/>
</dbReference>
<reference evidence="6" key="1">
    <citation type="submission" date="2019-09" db="EMBL/GenBank/DDBJ databases">
        <authorList>
            <person name="Teo W.F.A."/>
            <person name="Duangmal K."/>
        </authorList>
    </citation>
    <scope>NUCLEOTIDE SEQUENCE [LARGE SCALE GENOMIC DNA]</scope>
    <source>
        <strain evidence="6">K81G1</strain>
    </source>
</reference>